<feature type="domain" description="DNA ligase OB-like" evidence="8">
    <location>
        <begin position="216"/>
        <end position="290"/>
    </location>
</feature>
<reference evidence="9 10" key="1">
    <citation type="submission" date="2019-03" db="EMBL/GenBank/DDBJ databases">
        <title>Genomic Encyclopedia of Type Strains, Phase IV (KMG-IV): sequencing the most valuable type-strain genomes for metagenomic binning, comparative biology and taxonomic classification.</title>
        <authorList>
            <person name="Goeker M."/>
        </authorList>
    </citation>
    <scope>NUCLEOTIDE SEQUENCE [LARGE SCALE GENOMIC DNA]</scope>
    <source>
        <strain evidence="9 10">DSM 24830</strain>
    </source>
</reference>
<evidence type="ECO:0000256" key="3">
    <source>
        <dbReference type="ARBA" id="ARBA00022705"/>
    </source>
</evidence>
<dbReference type="InterPro" id="IPR012340">
    <property type="entry name" value="NA-bd_OB-fold"/>
</dbReference>
<dbReference type="Gene3D" id="2.40.50.140">
    <property type="entry name" value="Nucleic acid-binding proteins"/>
    <property type="match status" value="1"/>
</dbReference>
<dbReference type="GO" id="GO:0003910">
    <property type="term" value="F:DNA ligase (ATP) activity"/>
    <property type="evidence" value="ECO:0007669"/>
    <property type="project" value="UniProtKB-EC"/>
</dbReference>
<dbReference type="OrthoDB" id="9782700at2"/>
<keyword evidence="3" id="KW-0235">DNA replication</keyword>
<dbReference type="InterPro" id="IPR029319">
    <property type="entry name" value="DNA_ligase_OB"/>
</dbReference>
<dbReference type="AlphaFoldDB" id="A0A4R1ETL2"/>
<dbReference type="EMBL" id="SMFQ01000005">
    <property type="protein sequence ID" value="TCJ83282.1"/>
    <property type="molecule type" value="Genomic_DNA"/>
</dbReference>
<dbReference type="SUPFAM" id="SSF50249">
    <property type="entry name" value="Nucleic acid-binding proteins"/>
    <property type="match status" value="1"/>
</dbReference>
<evidence type="ECO:0000313" key="9">
    <source>
        <dbReference type="EMBL" id="TCJ83282.1"/>
    </source>
</evidence>
<evidence type="ECO:0000259" key="7">
    <source>
        <dbReference type="Pfam" id="PF01068"/>
    </source>
</evidence>
<evidence type="ECO:0000313" key="10">
    <source>
        <dbReference type="Proteomes" id="UP000294887"/>
    </source>
</evidence>
<dbReference type="SUPFAM" id="SSF56091">
    <property type="entry name" value="DNA ligase/mRNA capping enzyme, catalytic domain"/>
    <property type="match status" value="1"/>
</dbReference>
<evidence type="ECO:0000259" key="8">
    <source>
        <dbReference type="Pfam" id="PF14743"/>
    </source>
</evidence>
<keyword evidence="4" id="KW-0227">DNA damage</keyword>
<dbReference type="GO" id="GO:0005524">
    <property type="term" value="F:ATP binding"/>
    <property type="evidence" value="ECO:0007669"/>
    <property type="project" value="InterPro"/>
</dbReference>
<dbReference type="InterPro" id="IPR050326">
    <property type="entry name" value="NAD_dep_DNA_ligaseB"/>
</dbReference>
<dbReference type="PANTHER" id="PTHR47810:SF1">
    <property type="entry name" value="DNA LIGASE B"/>
    <property type="match status" value="1"/>
</dbReference>
<gene>
    <name evidence="9" type="ORF">EV695_4022</name>
</gene>
<dbReference type="NCBIfam" id="NF006592">
    <property type="entry name" value="PRK09125.1"/>
    <property type="match status" value="1"/>
</dbReference>
<protein>
    <submittedName>
        <fullName evidence="9">DNA ligase-1</fullName>
    </submittedName>
</protein>
<feature type="domain" description="ATP-dependent DNA ligase family profile" evidence="7">
    <location>
        <begin position="45"/>
        <end position="202"/>
    </location>
</feature>
<dbReference type="Gene3D" id="3.30.1490.70">
    <property type="match status" value="1"/>
</dbReference>
<comment type="catalytic activity">
    <reaction evidence="6">
        <text>ATP + (deoxyribonucleotide)n-3'-hydroxyl + 5'-phospho-(deoxyribonucleotide)m = (deoxyribonucleotide)n+m + AMP + diphosphate.</text>
        <dbReference type="EC" id="6.5.1.1"/>
    </reaction>
</comment>
<comment type="cofactor">
    <cofactor evidence="1">
        <name>a divalent metal cation</name>
        <dbReference type="ChEBI" id="CHEBI:60240"/>
    </cofactor>
</comment>
<dbReference type="CDD" id="cd07896">
    <property type="entry name" value="Adenylation_kDNA_ligase_like"/>
    <property type="match status" value="1"/>
</dbReference>
<proteinExistence type="predicted"/>
<dbReference type="Pfam" id="PF01068">
    <property type="entry name" value="DNA_ligase_A_M"/>
    <property type="match status" value="1"/>
</dbReference>
<organism evidence="9 10">
    <name type="scientific">Cocleimonas flava</name>
    <dbReference type="NCBI Taxonomy" id="634765"/>
    <lineage>
        <taxon>Bacteria</taxon>
        <taxon>Pseudomonadati</taxon>
        <taxon>Pseudomonadota</taxon>
        <taxon>Gammaproteobacteria</taxon>
        <taxon>Thiotrichales</taxon>
        <taxon>Thiotrichaceae</taxon>
        <taxon>Cocleimonas</taxon>
    </lineage>
</organism>
<keyword evidence="5" id="KW-0234">DNA repair</keyword>
<dbReference type="GO" id="GO:0006260">
    <property type="term" value="P:DNA replication"/>
    <property type="evidence" value="ECO:0007669"/>
    <property type="project" value="UniProtKB-KW"/>
</dbReference>
<evidence type="ECO:0000256" key="4">
    <source>
        <dbReference type="ARBA" id="ARBA00022763"/>
    </source>
</evidence>
<evidence type="ECO:0000256" key="5">
    <source>
        <dbReference type="ARBA" id="ARBA00023204"/>
    </source>
</evidence>
<accession>A0A4R1ETL2</accession>
<evidence type="ECO:0000256" key="1">
    <source>
        <dbReference type="ARBA" id="ARBA00001968"/>
    </source>
</evidence>
<sequence length="300" mass="34310">MLQIKFLLLVITLLMGVSANPVYAKSSSKPELMLANVYHEGINLDQYWVSEKYDGVRALWDGEKFMSRGGNIYHAPEWFVRDFPKQVLDGELWIGRQQFELLVGTVRDHQPDDEAWEKVTFMVFDMPKLSTDFDSRLIELNSVIKRAEIKWLKVVKQWKVASHQQLMQELAVITEAGAEGLMLHRGSSLYKGKRSGDLLKVKPYEDAEALVIGHIPGKGKYTDKMGALLVETFATSDSKNNDEKVRFKLGTGFTDEERSNPPKIGDIVTFQYRGKTKNKVPRFASFLRIREVGKNKEFTD</sequence>
<comment type="caution">
    <text evidence="9">The sequence shown here is derived from an EMBL/GenBank/DDBJ whole genome shotgun (WGS) entry which is preliminary data.</text>
</comment>
<keyword evidence="2 9" id="KW-0436">Ligase</keyword>
<dbReference type="Proteomes" id="UP000294887">
    <property type="component" value="Unassembled WGS sequence"/>
</dbReference>
<dbReference type="Gene3D" id="3.30.470.30">
    <property type="entry name" value="DNA ligase/mRNA capping enzyme"/>
    <property type="match status" value="1"/>
</dbReference>
<dbReference type="InterPro" id="IPR012310">
    <property type="entry name" value="DNA_ligase_ATP-dep_cent"/>
</dbReference>
<dbReference type="GO" id="GO:0006281">
    <property type="term" value="P:DNA repair"/>
    <property type="evidence" value="ECO:0007669"/>
    <property type="project" value="UniProtKB-KW"/>
</dbReference>
<dbReference type="Pfam" id="PF14743">
    <property type="entry name" value="DNA_ligase_OB_2"/>
    <property type="match status" value="1"/>
</dbReference>
<dbReference type="RefSeq" id="WP_131907755.1">
    <property type="nucleotide sequence ID" value="NZ_BAAAFU010000007.1"/>
</dbReference>
<dbReference type="GO" id="GO:0006310">
    <property type="term" value="P:DNA recombination"/>
    <property type="evidence" value="ECO:0007669"/>
    <property type="project" value="InterPro"/>
</dbReference>
<dbReference type="PANTHER" id="PTHR47810">
    <property type="entry name" value="DNA LIGASE"/>
    <property type="match status" value="1"/>
</dbReference>
<evidence type="ECO:0000256" key="2">
    <source>
        <dbReference type="ARBA" id="ARBA00022598"/>
    </source>
</evidence>
<name>A0A4R1ETL2_9GAMM</name>
<keyword evidence="10" id="KW-1185">Reference proteome</keyword>
<dbReference type="CDD" id="cd08041">
    <property type="entry name" value="OBF_kDNA_ligase_like"/>
    <property type="match status" value="1"/>
</dbReference>
<evidence type="ECO:0000256" key="6">
    <source>
        <dbReference type="ARBA" id="ARBA00034003"/>
    </source>
</evidence>